<accession>A0A7S4CNV9</accession>
<proteinExistence type="predicted"/>
<protein>
    <submittedName>
        <fullName evidence="1">Uncharacterized protein</fullName>
    </submittedName>
</protein>
<reference evidence="1" key="1">
    <citation type="submission" date="2021-01" db="EMBL/GenBank/DDBJ databases">
        <authorList>
            <person name="Corre E."/>
            <person name="Pelletier E."/>
            <person name="Niang G."/>
            <person name="Scheremetjew M."/>
            <person name="Finn R."/>
            <person name="Kale V."/>
            <person name="Holt S."/>
            <person name="Cochrane G."/>
            <person name="Meng A."/>
            <person name="Brown T."/>
            <person name="Cohen L."/>
        </authorList>
    </citation>
    <scope>NUCLEOTIDE SEQUENCE</scope>
    <source>
        <strain evidence="1">CCMP1594</strain>
    </source>
</reference>
<evidence type="ECO:0000313" key="1">
    <source>
        <dbReference type="EMBL" id="CAE0802323.1"/>
    </source>
</evidence>
<sequence length="152" mass="16869">MQQHECQCQANCAISTKLGHGVREEGASATPKNFARSSGESFFPIRHPLHIFDHILGMAETLLDLSANVQLHYGVVIVQGAPVWHFSTAIHEAAFKYRTASRPTKGGGKKRRAPLQYITCPRLLSTCPKYKGNEFQSINRFSCFSEHGVRVG</sequence>
<dbReference type="EMBL" id="HBJA01039392">
    <property type="protein sequence ID" value="CAE0802323.1"/>
    <property type="molecule type" value="Transcribed_RNA"/>
</dbReference>
<dbReference type="AlphaFoldDB" id="A0A7S4CNV9"/>
<gene>
    <name evidence="1" type="ORF">EGYM00163_LOCUS13444</name>
</gene>
<organism evidence="1">
    <name type="scientific">Eutreptiella gymnastica</name>
    <dbReference type="NCBI Taxonomy" id="73025"/>
    <lineage>
        <taxon>Eukaryota</taxon>
        <taxon>Discoba</taxon>
        <taxon>Euglenozoa</taxon>
        <taxon>Euglenida</taxon>
        <taxon>Spirocuta</taxon>
        <taxon>Euglenophyceae</taxon>
        <taxon>Eutreptiales</taxon>
        <taxon>Eutreptiaceae</taxon>
        <taxon>Eutreptiella</taxon>
    </lineage>
</organism>
<name>A0A7S4CNV9_9EUGL</name>